<dbReference type="PROSITE" id="PS51198">
    <property type="entry name" value="UVRD_HELICASE_ATP_BIND"/>
    <property type="match status" value="1"/>
</dbReference>
<dbReference type="InterPro" id="IPR011604">
    <property type="entry name" value="PDDEXK-like_dom_sf"/>
</dbReference>
<keyword evidence="4" id="KW-0227">DNA damage</keyword>
<evidence type="ECO:0000256" key="1">
    <source>
        <dbReference type="ARBA" id="ARBA00009922"/>
    </source>
</evidence>
<feature type="domain" description="UvrD-like helicase C-terminal" evidence="17">
    <location>
        <begin position="321"/>
        <end position="635"/>
    </location>
</feature>
<evidence type="ECO:0000256" key="8">
    <source>
        <dbReference type="ARBA" id="ARBA00022840"/>
    </source>
</evidence>
<evidence type="ECO:0000256" key="3">
    <source>
        <dbReference type="ARBA" id="ARBA00022741"/>
    </source>
</evidence>
<keyword evidence="7" id="KW-0269">Exonuclease</keyword>
<dbReference type="Pfam" id="PF13361">
    <property type="entry name" value="UvrD_C"/>
    <property type="match status" value="1"/>
</dbReference>
<dbReference type="PANTHER" id="PTHR11070:SF59">
    <property type="entry name" value="DNA 3'-5' HELICASE"/>
    <property type="match status" value="1"/>
</dbReference>
<dbReference type="PANTHER" id="PTHR11070">
    <property type="entry name" value="UVRD / RECB / PCRA DNA HELICASE FAMILY MEMBER"/>
    <property type="match status" value="1"/>
</dbReference>
<dbReference type="GO" id="GO:0043138">
    <property type="term" value="F:3'-5' DNA helicase activity"/>
    <property type="evidence" value="ECO:0007669"/>
    <property type="project" value="UniProtKB-EC"/>
</dbReference>
<dbReference type="Pfam" id="PF12705">
    <property type="entry name" value="PDDEXK_1"/>
    <property type="match status" value="1"/>
</dbReference>
<proteinExistence type="inferred from homology"/>
<dbReference type="EMBL" id="CP038267">
    <property type="protein sequence ID" value="QBR91898.1"/>
    <property type="molecule type" value="Genomic_DNA"/>
</dbReference>
<evidence type="ECO:0000256" key="13">
    <source>
        <dbReference type="ARBA" id="ARBA00034808"/>
    </source>
</evidence>
<evidence type="ECO:0000256" key="2">
    <source>
        <dbReference type="ARBA" id="ARBA00022722"/>
    </source>
</evidence>
<comment type="catalytic activity">
    <reaction evidence="14">
        <text>ATP + H2O = ADP + phosphate + H(+)</text>
        <dbReference type="Rhea" id="RHEA:13065"/>
        <dbReference type="ChEBI" id="CHEBI:15377"/>
        <dbReference type="ChEBI" id="CHEBI:15378"/>
        <dbReference type="ChEBI" id="CHEBI:30616"/>
        <dbReference type="ChEBI" id="CHEBI:43474"/>
        <dbReference type="ChEBI" id="CHEBI:456216"/>
        <dbReference type="EC" id="5.6.2.4"/>
    </reaction>
</comment>
<evidence type="ECO:0000259" key="17">
    <source>
        <dbReference type="PROSITE" id="PS51217"/>
    </source>
</evidence>
<dbReference type="InterPro" id="IPR013986">
    <property type="entry name" value="DExx_box_DNA_helicase_dom_sf"/>
</dbReference>
<dbReference type="Pfam" id="PF00580">
    <property type="entry name" value="UvrD-helicase"/>
    <property type="match status" value="1"/>
</dbReference>
<sequence length="1085" mass="117802">MTTYRLVTERVAAARPVLDEHQQAVVDHPGGPLLVLAGPGTGKTTTLVEAIARRIDDGADPASILALTFSRKAAEQLRDRVTARVGRTVSTSMSSTFHSFAFGLIRRFAPPELYATPLRLLSAPEQDVVLQDLLTHAPESVRWPDTLREAVGTRGFAREVLDVLARAREKGLGPEELRRIGREEGVAEFEAAGLFLDQYLLNLDLQGATDYADLIQRAVLDAEEHRAELRARFAHVLVDEYQDTDPSQVRLLRALAGDGRDLTVVGDPHQSIYAFRGADVRGILEFPTEFPHADGRPADVVALRTTRRFGPRLLLASQRVAGRLSLPGSIPPEVREAFARPEAAAEDRPGDGVEVVTYDTARAEAEHLADRLRRAHLEDGLPWSQMAVLVRSGRSVLPAVRRSLAAAGVPVEVAADDLPLGQEPAVQPLLTALRLVVHRGIDDPASPHHVDAPTVSGLLTSPLVGLDATELRALARQARLREKAVAAAEERVPRPSDALVRAAVLDPALLEGLTGEAVARTASFARLLVRAREVLEGDGTAEGVLWTLWDGTSWPRLLRSRVEAGGQGARLAHRDLDAVGALFEAAARADEQRGHRAVGEFLATLRAQQIPGDTLAEEGVRGDAVRLLTAHRAKGLEWDLVVVAHVQEEAWPDLRRRASLLAPDRLGGDGLVPPVSTRAMLTEERRLFYVACTRARRTLLVTAVASPDDDGEQPSRFLAELFPPGDERRIRHESGRPRRPLSLAGLVAELRRTVSDPATAEPLRLAAARRLARLATERIGDRSLVPAADPATWWGTRALTASDRPLVAPGRPVPVTASMLSSITECPAKWFLEREAGGARATSASQGFGNVVHAIADGVTRADLGDDTGVVLDPGAGDPVDGLMGLVDDVWRQLTFRTPWSATREREQVRAALARFLDWHRLERGRSVVASEADFRAEVVLPDGEQVLLRGRADRLEVDTDGRVVVIDLKTGKYPLPDKEMVEHPQLGLYQYAVDHGGFADRLGPGAEAGGAELWQLRKGTKALKVQSQEPQRPGESGTLPIEEQLMAAVQVVRKEALEVRPGKVCDHCDFQLLCPAQQSGTVLS</sequence>
<protein>
    <recommendedName>
        <fullName evidence="13">DNA 3'-5' helicase</fullName>
        <ecNumber evidence="13">5.6.2.4</ecNumber>
    </recommendedName>
</protein>
<dbReference type="GO" id="GO:0003677">
    <property type="term" value="F:DNA binding"/>
    <property type="evidence" value="ECO:0007669"/>
    <property type="project" value="UniProtKB-KW"/>
</dbReference>
<name>A0A4P7GIS3_9ACTN</name>
<keyword evidence="5 15" id="KW-0378">Hydrolase</keyword>
<keyword evidence="3 15" id="KW-0547">Nucleotide-binding</keyword>
<keyword evidence="6 15" id="KW-0347">Helicase</keyword>
<dbReference type="Gene3D" id="1.10.486.10">
    <property type="entry name" value="PCRA, domain 4"/>
    <property type="match status" value="1"/>
</dbReference>
<dbReference type="EC" id="5.6.2.4" evidence="13"/>
<evidence type="ECO:0000256" key="10">
    <source>
        <dbReference type="ARBA" id="ARBA00023204"/>
    </source>
</evidence>
<dbReference type="Gene3D" id="3.90.320.10">
    <property type="match status" value="1"/>
</dbReference>
<dbReference type="SUPFAM" id="SSF52540">
    <property type="entry name" value="P-loop containing nucleoside triphosphate hydrolases"/>
    <property type="match status" value="1"/>
</dbReference>
<dbReference type="Proteomes" id="UP000294894">
    <property type="component" value="Chromosome"/>
</dbReference>
<comment type="similarity">
    <text evidence="1">Belongs to the helicase family. UvrD subfamily.</text>
</comment>
<evidence type="ECO:0000256" key="15">
    <source>
        <dbReference type="PROSITE-ProRule" id="PRU00560"/>
    </source>
</evidence>
<dbReference type="GO" id="GO:0000725">
    <property type="term" value="P:recombinational repair"/>
    <property type="evidence" value="ECO:0007669"/>
    <property type="project" value="TreeGrafter"/>
</dbReference>
<dbReference type="InterPro" id="IPR014016">
    <property type="entry name" value="UvrD-like_ATP-bd"/>
</dbReference>
<evidence type="ECO:0000313" key="18">
    <source>
        <dbReference type="EMBL" id="QBR91898.1"/>
    </source>
</evidence>
<dbReference type="GO" id="GO:0004527">
    <property type="term" value="F:exonuclease activity"/>
    <property type="evidence" value="ECO:0007669"/>
    <property type="project" value="UniProtKB-KW"/>
</dbReference>
<dbReference type="PROSITE" id="PS51217">
    <property type="entry name" value="UVRD_HELICASE_CTER"/>
    <property type="match status" value="1"/>
</dbReference>
<evidence type="ECO:0000256" key="14">
    <source>
        <dbReference type="ARBA" id="ARBA00048988"/>
    </source>
</evidence>
<keyword evidence="2" id="KW-0540">Nuclease</keyword>
<dbReference type="InterPro" id="IPR027417">
    <property type="entry name" value="P-loop_NTPase"/>
</dbReference>
<organism evidence="18 19">
    <name type="scientific">Nocardioides euryhalodurans</name>
    <dbReference type="NCBI Taxonomy" id="2518370"/>
    <lineage>
        <taxon>Bacteria</taxon>
        <taxon>Bacillati</taxon>
        <taxon>Actinomycetota</taxon>
        <taxon>Actinomycetes</taxon>
        <taxon>Propionibacteriales</taxon>
        <taxon>Nocardioidaceae</taxon>
        <taxon>Nocardioides</taxon>
    </lineage>
</organism>
<keyword evidence="11" id="KW-0413">Isomerase</keyword>
<dbReference type="InterPro" id="IPR014017">
    <property type="entry name" value="DNA_helicase_UvrD-like_C"/>
</dbReference>
<keyword evidence="9" id="KW-0238">DNA-binding</keyword>
<evidence type="ECO:0000256" key="7">
    <source>
        <dbReference type="ARBA" id="ARBA00022839"/>
    </source>
</evidence>
<dbReference type="AlphaFoldDB" id="A0A4P7GIS3"/>
<feature type="binding site" evidence="15">
    <location>
        <begin position="37"/>
        <end position="44"/>
    </location>
    <ligand>
        <name>ATP</name>
        <dbReference type="ChEBI" id="CHEBI:30616"/>
    </ligand>
</feature>
<dbReference type="RefSeq" id="WP_135075098.1">
    <property type="nucleotide sequence ID" value="NZ_CP038267.1"/>
</dbReference>
<evidence type="ECO:0000256" key="4">
    <source>
        <dbReference type="ARBA" id="ARBA00022763"/>
    </source>
</evidence>
<comment type="catalytic activity">
    <reaction evidence="12">
        <text>Couples ATP hydrolysis with the unwinding of duplex DNA by translocating in the 3'-5' direction.</text>
        <dbReference type="EC" id="5.6.2.4"/>
    </reaction>
</comment>
<dbReference type="GO" id="GO:0005524">
    <property type="term" value="F:ATP binding"/>
    <property type="evidence" value="ECO:0007669"/>
    <property type="project" value="UniProtKB-UniRule"/>
</dbReference>
<dbReference type="GO" id="GO:0005829">
    <property type="term" value="C:cytosol"/>
    <property type="evidence" value="ECO:0007669"/>
    <property type="project" value="TreeGrafter"/>
</dbReference>
<evidence type="ECO:0000259" key="16">
    <source>
        <dbReference type="PROSITE" id="PS51198"/>
    </source>
</evidence>
<accession>A0A4P7GIS3</accession>
<evidence type="ECO:0000256" key="5">
    <source>
        <dbReference type="ARBA" id="ARBA00022801"/>
    </source>
</evidence>
<dbReference type="InterPro" id="IPR038726">
    <property type="entry name" value="PDDEXK_AddAB-type"/>
</dbReference>
<feature type="domain" description="UvrD-like helicase ATP-binding" evidence="16">
    <location>
        <begin position="16"/>
        <end position="310"/>
    </location>
</feature>
<evidence type="ECO:0000256" key="9">
    <source>
        <dbReference type="ARBA" id="ARBA00023125"/>
    </source>
</evidence>
<evidence type="ECO:0000256" key="11">
    <source>
        <dbReference type="ARBA" id="ARBA00023235"/>
    </source>
</evidence>
<evidence type="ECO:0000256" key="12">
    <source>
        <dbReference type="ARBA" id="ARBA00034617"/>
    </source>
</evidence>
<dbReference type="OrthoDB" id="9806690at2"/>
<dbReference type="KEGG" id="noy:EXE57_06130"/>
<dbReference type="Gene3D" id="3.40.50.300">
    <property type="entry name" value="P-loop containing nucleotide triphosphate hydrolases"/>
    <property type="match status" value="2"/>
</dbReference>
<dbReference type="Gene3D" id="1.10.10.160">
    <property type="match status" value="1"/>
</dbReference>
<gene>
    <name evidence="18" type="ORF">EXE57_06130</name>
</gene>
<keyword evidence="10" id="KW-0234">DNA repair</keyword>
<dbReference type="CDD" id="cd17932">
    <property type="entry name" value="DEXQc_UvrD"/>
    <property type="match status" value="1"/>
</dbReference>
<evidence type="ECO:0000313" key="19">
    <source>
        <dbReference type="Proteomes" id="UP000294894"/>
    </source>
</evidence>
<reference evidence="18 19" key="1">
    <citation type="submission" date="2019-03" db="EMBL/GenBank/DDBJ databases">
        <title>Three New Species of Nocardioides, Nocardioides euryhalodurans sp. nov., Nocardioides seonyuensis sp. nov. and Nocardioides eburneoflavus sp. nov., Iolated from Soil.</title>
        <authorList>
            <person name="Roh S.G."/>
            <person name="Lee C."/>
            <person name="Kim M.-K."/>
            <person name="Kim S.B."/>
        </authorList>
    </citation>
    <scope>NUCLEOTIDE SEQUENCE [LARGE SCALE GENOMIC DNA]</scope>
    <source>
        <strain evidence="18 19">MMS17-SY117</strain>
    </source>
</reference>
<dbReference type="InterPro" id="IPR000212">
    <property type="entry name" value="DNA_helicase_UvrD/REP"/>
</dbReference>
<keyword evidence="19" id="KW-1185">Reference proteome</keyword>
<dbReference type="GO" id="GO:0033202">
    <property type="term" value="C:DNA helicase complex"/>
    <property type="evidence" value="ECO:0007669"/>
    <property type="project" value="TreeGrafter"/>
</dbReference>
<evidence type="ECO:0000256" key="6">
    <source>
        <dbReference type="ARBA" id="ARBA00022806"/>
    </source>
</evidence>
<keyword evidence="8 15" id="KW-0067">ATP-binding</keyword>